<dbReference type="AlphaFoldDB" id="A0A6V7WHD5"/>
<proteinExistence type="predicted"/>
<name>A0A6V7WHD5_MELEN</name>
<organism evidence="1 2">
    <name type="scientific">Meloidogyne enterolobii</name>
    <name type="common">Root-knot nematode worm</name>
    <name type="synonym">Meloidogyne mayaguensis</name>
    <dbReference type="NCBI Taxonomy" id="390850"/>
    <lineage>
        <taxon>Eukaryota</taxon>
        <taxon>Metazoa</taxon>
        <taxon>Ecdysozoa</taxon>
        <taxon>Nematoda</taxon>
        <taxon>Chromadorea</taxon>
        <taxon>Rhabditida</taxon>
        <taxon>Tylenchina</taxon>
        <taxon>Tylenchomorpha</taxon>
        <taxon>Tylenchoidea</taxon>
        <taxon>Meloidogynidae</taxon>
        <taxon>Meloidogyninae</taxon>
        <taxon>Meloidogyne</taxon>
    </lineage>
</organism>
<evidence type="ECO:0000313" key="1">
    <source>
        <dbReference type="EMBL" id="CAD2186365.1"/>
    </source>
</evidence>
<accession>A0A6V7WHD5</accession>
<gene>
    <name evidence="1" type="ORF">MENT_LOCUS38855</name>
</gene>
<dbReference type="EMBL" id="CAJEWN010000584">
    <property type="protein sequence ID" value="CAD2186365.1"/>
    <property type="molecule type" value="Genomic_DNA"/>
</dbReference>
<dbReference type="Proteomes" id="UP000580250">
    <property type="component" value="Unassembled WGS sequence"/>
</dbReference>
<comment type="caution">
    <text evidence="1">The sequence shown here is derived from an EMBL/GenBank/DDBJ whole genome shotgun (WGS) entry which is preliminary data.</text>
</comment>
<protein>
    <submittedName>
        <fullName evidence="1">Uncharacterized protein</fullName>
    </submittedName>
</protein>
<sequence length="50" mass="6101">MSKKLLKKLKKMLMKEEFKENVFIVTRKQRFNVRNAIKLVKKFYIVARNA</sequence>
<reference evidence="1 2" key="1">
    <citation type="submission" date="2020-08" db="EMBL/GenBank/DDBJ databases">
        <authorList>
            <person name="Koutsovoulos G."/>
            <person name="Danchin GJ E."/>
        </authorList>
    </citation>
    <scope>NUCLEOTIDE SEQUENCE [LARGE SCALE GENOMIC DNA]</scope>
</reference>
<evidence type="ECO:0000313" key="2">
    <source>
        <dbReference type="Proteomes" id="UP000580250"/>
    </source>
</evidence>